<dbReference type="EMBL" id="CP014162">
    <property type="protein sequence ID" value="AMB97301.1"/>
    <property type="molecule type" value="Genomic_DNA"/>
</dbReference>
<protein>
    <recommendedName>
        <fullName evidence="6">Transcription repressor NadR</fullName>
    </recommendedName>
</protein>
<keyword evidence="1" id="KW-0479">Metal-binding</keyword>
<feature type="binding site" evidence="1">
    <location>
        <position position="96"/>
    </location>
    <ligand>
        <name>Ni(2+)</name>
        <dbReference type="ChEBI" id="CHEBI:49786"/>
    </ligand>
</feature>
<evidence type="ECO:0000259" key="3">
    <source>
        <dbReference type="Pfam" id="PF08279"/>
    </source>
</evidence>
<dbReference type="InterPro" id="IPR036388">
    <property type="entry name" value="WH-like_DNA-bd_sf"/>
</dbReference>
<dbReference type="InterPro" id="IPR004173">
    <property type="entry name" value="3H_domain"/>
</dbReference>
<dbReference type="PIRSF" id="PIRSF037847">
    <property type="entry name" value="NiaR"/>
    <property type="match status" value="1"/>
</dbReference>
<evidence type="ECO:0000313" key="5">
    <source>
        <dbReference type="Proteomes" id="UP000067698"/>
    </source>
</evidence>
<organism evidence="4 5">
    <name type="scientific">Aerococcus urinaeequi</name>
    <dbReference type="NCBI Taxonomy" id="51665"/>
    <lineage>
        <taxon>Bacteria</taxon>
        <taxon>Bacillati</taxon>
        <taxon>Bacillota</taxon>
        <taxon>Bacilli</taxon>
        <taxon>Lactobacillales</taxon>
        <taxon>Aerococcaceae</taxon>
        <taxon>Aerococcus</taxon>
    </lineage>
</organism>
<sequence length="193" mass="21069">MKTYAIINERSKGGPTMKATQRRDLLIQTLNQATTPLKATSLAKEFGVSRQIIVGDVAILRASHYDIIATNQGYLLADKATSVDDSRFRGKIVCQHLADQAIEELTIIINHGGYVENVEVDHPYYGLIKASLQIKHAGDIQDFDAAMDKSAGTMLSSLTNGIHLHTITTSDEATFEDIKADLKAVGILLDESI</sequence>
<dbReference type="InterPro" id="IPR035922">
    <property type="entry name" value="3H_dom_sf"/>
</dbReference>
<dbReference type="AlphaFoldDB" id="A0AAC8WZX3"/>
<feature type="domain" description="Helix-turn-helix type 11" evidence="3">
    <location>
        <begin position="22"/>
        <end position="74"/>
    </location>
</feature>
<evidence type="ECO:0008006" key="6">
    <source>
        <dbReference type="Google" id="ProtNLM"/>
    </source>
</evidence>
<dbReference type="InterPro" id="IPR013196">
    <property type="entry name" value="HTH_11"/>
</dbReference>
<dbReference type="InterPro" id="IPR026043">
    <property type="entry name" value="NadR"/>
</dbReference>
<dbReference type="PANTHER" id="PTHR40068">
    <property type="entry name" value="TRANSCRIPTION REPRESSOR NIAR-RELATED"/>
    <property type="match status" value="1"/>
</dbReference>
<name>A0AAC8WZX3_9LACT</name>
<feature type="domain" description="3H" evidence="2">
    <location>
        <begin position="92"/>
        <end position="188"/>
    </location>
</feature>
<reference evidence="5" key="2">
    <citation type="submission" date="2016-01" db="EMBL/GenBank/DDBJ databases">
        <title>Six Aerococcus type strain genome sequencing and assembly using PacBio and Illumina Hiseq.</title>
        <authorList>
            <person name="Carkaci D."/>
            <person name="Dargis R."/>
            <person name="Nielsen X.C."/>
            <person name="Skovgaard O."/>
            <person name="Fuursted K."/>
            <person name="Christensen J.J."/>
        </authorList>
    </citation>
    <scope>NUCLEOTIDE SEQUENCE [LARGE SCALE GENOMIC DNA]</scope>
    <source>
        <strain evidence="5">CCUG28094</strain>
    </source>
</reference>
<proteinExistence type="predicted"/>
<dbReference type="SUPFAM" id="SSF46785">
    <property type="entry name" value="Winged helix' DNA-binding domain"/>
    <property type="match status" value="1"/>
</dbReference>
<feature type="binding site" evidence="1">
    <location>
        <position position="104"/>
    </location>
    <ligand>
        <name>Ni(2+)</name>
        <dbReference type="ChEBI" id="CHEBI:49786"/>
    </ligand>
</feature>
<dbReference type="SUPFAM" id="SSF75500">
    <property type="entry name" value="Putative transcriptional regulator TM1602, C-terminal domain"/>
    <property type="match status" value="1"/>
</dbReference>
<dbReference type="InterPro" id="IPR036390">
    <property type="entry name" value="WH_DNA-bd_sf"/>
</dbReference>
<dbReference type="GO" id="GO:0046872">
    <property type="term" value="F:metal ion binding"/>
    <property type="evidence" value="ECO:0007669"/>
    <property type="project" value="UniProtKB-KW"/>
</dbReference>
<dbReference type="Pfam" id="PF02829">
    <property type="entry name" value="3H"/>
    <property type="match status" value="1"/>
</dbReference>
<dbReference type="Gene3D" id="3.30.1340.20">
    <property type="entry name" value="3H domain"/>
    <property type="match status" value="1"/>
</dbReference>
<evidence type="ECO:0000313" key="4">
    <source>
        <dbReference type="EMBL" id="AMB97301.1"/>
    </source>
</evidence>
<dbReference type="Proteomes" id="UP000067698">
    <property type="component" value="Chromosome"/>
</dbReference>
<evidence type="ECO:0000259" key="2">
    <source>
        <dbReference type="Pfam" id="PF02829"/>
    </source>
</evidence>
<dbReference type="PANTHER" id="PTHR40068:SF1">
    <property type="entry name" value="TRANSCRIPTION REPRESSOR NIAR-RELATED"/>
    <property type="match status" value="1"/>
</dbReference>
<reference evidence="4 5" key="1">
    <citation type="journal article" date="2016" name="Genome Announc.">
        <title>Complete Genome Sequences of Aerococcus christensenii CCUG 28831T, Aerococcus sanguinicola CCUG 43001T, Aerococcus urinae CCUG 36881T, Aerococcus urinaeequi CCUG 28094T, Aerococcus urinaehominis CCUG 42038 BT, and Aerococcus viridans CCUG 4311T.</title>
        <authorList>
            <person name="Carkaci D."/>
            <person name="Dargis R."/>
            <person name="Nielsen X.C."/>
            <person name="Skovgaard O."/>
            <person name="Fuursted K."/>
            <person name="Christensen J.J."/>
        </authorList>
    </citation>
    <scope>NUCLEOTIDE SEQUENCE [LARGE SCALE GENOMIC DNA]</scope>
    <source>
        <strain evidence="4 5">CCUG28094</strain>
    </source>
</reference>
<evidence type="ECO:0000256" key="1">
    <source>
        <dbReference type="PIRSR" id="PIRSR037847-1"/>
    </source>
</evidence>
<dbReference type="Pfam" id="PF08279">
    <property type="entry name" value="HTH_11"/>
    <property type="match status" value="1"/>
</dbReference>
<dbReference type="Gene3D" id="1.10.10.10">
    <property type="entry name" value="Winged helix-like DNA-binding domain superfamily/Winged helix DNA-binding domain"/>
    <property type="match status" value="1"/>
</dbReference>
<feature type="binding site" evidence="1">
    <location>
        <position position="163"/>
    </location>
    <ligand>
        <name>Ni(2+)</name>
        <dbReference type="ChEBI" id="CHEBI:49786"/>
    </ligand>
</feature>
<accession>A0AAC8WZX3</accession>
<feature type="binding site" evidence="1">
    <location>
        <position position="165"/>
    </location>
    <ligand>
        <name>Ni(2+)</name>
        <dbReference type="ChEBI" id="CHEBI:49786"/>
    </ligand>
</feature>
<gene>
    <name evidence="4" type="ORF">AWM74_03170</name>
</gene>
<keyword evidence="1" id="KW-0533">Nickel</keyword>